<feature type="compositionally biased region" description="Polar residues" evidence="1">
    <location>
        <begin position="283"/>
        <end position="295"/>
    </location>
</feature>
<dbReference type="InParanoid" id="A0A2I1DL49"/>
<name>A0A2I1DL49_9PROT</name>
<dbReference type="Proteomes" id="UP000234329">
    <property type="component" value="Unassembled WGS sequence"/>
</dbReference>
<proteinExistence type="predicted"/>
<organism evidence="2 3">
    <name type="scientific">Acidithiobacillus marinus</name>
    <dbReference type="NCBI Taxonomy" id="187490"/>
    <lineage>
        <taxon>Bacteria</taxon>
        <taxon>Pseudomonadati</taxon>
        <taxon>Pseudomonadota</taxon>
        <taxon>Acidithiobacillia</taxon>
        <taxon>Acidithiobacillales</taxon>
        <taxon>Acidithiobacillaceae</taxon>
        <taxon>Acidithiobacillus</taxon>
    </lineage>
</organism>
<feature type="region of interest" description="Disordered" evidence="1">
    <location>
        <begin position="337"/>
        <end position="379"/>
    </location>
</feature>
<dbReference type="RefSeq" id="WP_101537894.1">
    <property type="nucleotide sequence ID" value="NZ_MXAV01000034.1"/>
</dbReference>
<evidence type="ECO:0000313" key="3">
    <source>
        <dbReference type="Proteomes" id="UP000234329"/>
    </source>
</evidence>
<evidence type="ECO:0008006" key="4">
    <source>
        <dbReference type="Google" id="ProtNLM"/>
    </source>
</evidence>
<evidence type="ECO:0000313" key="2">
    <source>
        <dbReference type="EMBL" id="PKY10595.1"/>
    </source>
</evidence>
<protein>
    <recommendedName>
        <fullName evidence="4">PilZ domain-containing protein</fullName>
    </recommendedName>
</protein>
<accession>A0A2I1DL49</accession>
<reference evidence="2 3" key="1">
    <citation type="submission" date="2017-03" db="EMBL/GenBank/DDBJ databases">
        <title>Draft genime sequence of the acidophilic sulfur-oxidizing bacterium Acidithiobacillus sp. SH, isolated from seawater.</title>
        <authorList>
            <person name="Sharmin S."/>
            <person name="Tokuhisa M."/>
            <person name="Kanao T."/>
            <person name="Kamimura K."/>
        </authorList>
    </citation>
    <scope>NUCLEOTIDE SEQUENCE [LARGE SCALE GENOMIC DNA]</scope>
    <source>
        <strain evidence="2 3">SH</strain>
    </source>
</reference>
<comment type="caution">
    <text evidence="2">The sequence shown here is derived from an EMBL/GenBank/DDBJ whole genome shotgun (WGS) entry which is preliminary data.</text>
</comment>
<dbReference type="AlphaFoldDB" id="A0A2I1DL49"/>
<gene>
    <name evidence="2" type="ORF">B1757_08430</name>
</gene>
<feature type="region of interest" description="Disordered" evidence="1">
    <location>
        <begin position="259"/>
        <end position="295"/>
    </location>
</feature>
<keyword evidence="3" id="KW-1185">Reference proteome</keyword>
<sequence length="400" mass="45630">MPEPDRLNLRARLPPRSGLNLFDFQRAFLFGGESSGFMDPADLCRNHPAEAILYGEEEEDEGHSFIFSRCEDSQLLFLPQAPLLELPYSRTLVFLDSPSSIATFFSNFLSVDIDFYRFDHPKLIQWRKKRNKNRLLLNTELTISRRNGRQVLARLYDFSMSGIGFQTNVVDFSDGELILVEFMTEHCGTYESAATIVRQEINLHQNHKTFAAARLVPTKAQRANMERIFICSLKQDRTFAHLNHIHEASISPEPLIAKKHQSDGEPLVSATPSPPRHYYSLDNRPSATQARPQEQQSQFYGFAAADKRLVQETEHPQQQQAKTMDQQQIIATDLPSMTTTAPRETEISAEPEQSPTHQESNRDHQQLEKETRADFSAEDIEVPPLIADVFEVLPPPPLNL</sequence>
<feature type="compositionally biased region" description="Basic and acidic residues" evidence="1">
    <location>
        <begin position="359"/>
        <end position="375"/>
    </location>
</feature>
<dbReference type="EMBL" id="MXAV01000034">
    <property type="protein sequence ID" value="PKY10595.1"/>
    <property type="molecule type" value="Genomic_DNA"/>
</dbReference>
<evidence type="ECO:0000256" key="1">
    <source>
        <dbReference type="SAM" id="MobiDB-lite"/>
    </source>
</evidence>